<dbReference type="Pfam" id="PF00125">
    <property type="entry name" value="Histone"/>
    <property type="match status" value="1"/>
</dbReference>
<dbReference type="WBParaSite" id="PgR067_g016_t03">
    <property type="protein sequence ID" value="PgR067_g016_t03"/>
    <property type="gene ID" value="PgR067_g016"/>
</dbReference>
<sequence>MEHEQRARKTVSDYAKYEPKKGIAKRRLQIGEGALREIRRLQWAVRNVIPSSRFARVVMGIIKRQAYRKDLRIERRAIAILQEVAEDYMTEVFVDCSLLAMHANRRTILQKDVQVLLQLRRQFPCRSKPRRPLYRKTAL</sequence>
<dbReference type="GO" id="GO:0030527">
    <property type="term" value="F:structural constituent of chromatin"/>
    <property type="evidence" value="ECO:0007669"/>
    <property type="project" value="InterPro"/>
</dbReference>
<dbReference type="WBParaSite" id="PgR067_g016_t02">
    <property type="protein sequence ID" value="PgR067_g016_t02"/>
    <property type="gene ID" value="PgR067_g016"/>
</dbReference>
<evidence type="ECO:0000313" key="4">
    <source>
        <dbReference type="WBParaSite" id="PgR067_g016_t01"/>
    </source>
</evidence>
<dbReference type="Proteomes" id="UP000887569">
    <property type="component" value="Unplaced"/>
</dbReference>
<reference evidence="4 5" key="1">
    <citation type="submission" date="2022-11" db="UniProtKB">
        <authorList>
            <consortium name="WormBaseParasite"/>
        </authorList>
    </citation>
    <scope>IDENTIFICATION</scope>
</reference>
<evidence type="ECO:0000313" key="3">
    <source>
        <dbReference type="Proteomes" id="UP000887569"/>
    </source>
</evidence>
<dbReference type="Gene3D" id="1.10.20.10">
    <property type="entry name" value="Histone, subunit A"/>
    <property type="match status" value="1"/>
</dbReference>
<dbReference type="SUPFAM" id="SSF47113">
    <property type="entry name" value="Histone-fold"/>
    <property type="match status" value="1"/>
</dbReference>
<organism evidence="3 5">
    <name type="scientific">Parascaris univalens</name>
    <name type="common">Nematode worm</name>
    <dbReference type="NCBI Taxonomy" id="6257"/>
    <lineage>
        <taxon>Eukaryota</taxon>
        <taxon>Metazoa</taxon>
        <taxon>Ecdysozoa</taxon>
        <taxon>Nematoda</taxon>
        <taxon>Chromadorea</taxon>
        <taxon>Rhabditida</taxon>
        <taxon>Spirurina</taxon>
        <taxon>Ascaridomorpha</taxon>
        <taxon>Ascaridoidea</taxon>
        <taxon>Ascarididae</taxon>
        <taxon>Parascaris</taxon>
    </lineage>
</organism>
<dbReference type="GO" id="GO:0000786">
    <property type="term" value="C:nucleosome"/>
    <property type="evidence" value="ECO:0007669"/>
    <property type="project" value="InterPro"/>
</dbReference>
<dbReference type="InterPro" id="IPR000164">
    <property type="entry name" value="Histone_H3/CENP-A"/>
</dbReference>
<dbReference type="WBParaSite" id="PgR067_g016_t01">
    <property type="protein sequence ID" value="PgR067_g016_t01"/>
    <property type="gene ID" value="PgR067_g016"/>
</dbReference>
<name>A0A915BXJ8_PARUN</name>
<keyword evidence="3" id="KW-1185">Reference proteome</keyword>
<dbReference type="SMART" id="SM00428">
    <property type="entry name" value="H3"/>
    <property type="match status" value="1"/>
</dbReference>
<dbReference type="InterPro" id="IPR007125">
    <property type="entry name" value="H2A/H2B/H3"/>
</dbReference>
<accession>A0A915BXJ8</accession>
<dbReference type="GO" id="GO:0003677">
    <property type="term" value="F:DNA binding"/>
    <property type="evidence" value="ECO:0007669"/>
    <property type="project" value="InterPro"/>
</dbReference>
<dbReference type="PANTHER" id="PTHR11426">
    <property type="entry name" value="HISTONE H3"/>
    <property type="match status" value="1"/>
</dbReference>
<protein>
    <submittedName>
        <fullName evidence="4 5">Histone H2A/H2B/H3 domain-containing protein</fullName>
    </submittedName>
</protein>
<dbReference type="GO" id="GO:0046982">
    <property type="term" value="F:protein heterodimerization activity"/>
    <property type="evidence" value="ECO:0007669"/>
    <property type="project" value="InterPro"/>
</dbReference>
<dbReference type="InterPro" id="IPR009072">
    <property type="entry name" value="Histone-fold"/>
</dbReference>
<feature type="domain" description="Core Histone H2A/H2B/H3" evidence="2">
    <location>
        <begin position="32"/>
        <end position="118"/>
    </location>
</feature>
<evidence type="ECO:0000259" key="2">
    <source>
        <dbReference type="Pfam" id="PF00125"/>
    </source>
</evidence>
<evidence type="ECO:0000313" key="5">
    <source>
        <dbReference type="WBParaSite" id="PgR067_g016_t02"/>
    </source>
</evidence>
<proteinExistence type="inferred from homology"/>
<evidence type="ECO:0000256" key="1">
    <source>
        <dbReference type="ARBA" id="ARBA00010343"/>
    </source>
</evidence>
<dbReference type="AlphaFoldDB" id="A0A915BXJ8"/>
<comment type="similarity">
    <text evidence="1">Belongs to the histone H3 family.</text>
</comment>